<dbReference type="Proteomes" id="UP001165561">
    <property type="component" value="Unassembled WGS sequence"/>
</dbReference>
<feature type="non-terminal residue" evidence="2">
    <location>
        <position position="130"/>
    </location>
</feature>
<evidence type="ECO:0000256" key="1">
    <source>
        <dbReference type="SAM" id="MobiDB-lite"/>
    </source>
</evidence>
<keyword evidence="3" id="KW-1185">Reference proteome</keyword>
<comment type="caution">
    <text evidence="2">The sequence shown here is derived from an EMBL/GenBank/DDBJ whole genome shotgun (WGS) entry which is preliminary data.</text>
</comment>
<reference evidence="2" key="1">
    <citation type="submission" date="2023-02" db="EMBL/GenBank/DDBJ databases">
        <title>Georgenia sp.10Sc9-8, isolated from a soil sample collected from the Taklamakan desert.</title>
        <authorList>
            <person name="Liu S."/>
        </authorList>
    </citation>
    <scope>NUCLEOTIDE SEQUENCE</scope>
    <source>
        <strain evidence="2">10Sc9-8</strain>
    </source>
</reference>
<proteinExistence type="predicted"/>
<protein>
    <submittedName>
        <fullName evidence="2">Uncharacterized protein</fullName>
    </submittedName>
</protein>
<name>A0ABT5TTI4_9MICO</name>
<organism evidence="2 3">
    <name type="scientific">Georgenia halotolerans</name>
    <dbReference type="NCBI Taxonomy" id="3028317"/>
    <lineage>
        <taxon>Bacteria</taxon>
        <taxon>Bacillati</taxon>
        <taxon>Actinomycetota</taxon>
        <taxon>Actinomycetes</taxon>
        <taxon>Micrococcales</taxon>
        <taxon>Bogoriellaceae</taxon>
        <taxon>Georgenia</taxon>
    </lineage>
</organism>
<dbReference type="EMBL" id="JARACI010000176">
    <property type="protein sequence ID" value="MDD9205003.1"/>
    <property type="molecule type" value="Genomic_DNA"/>
</dbReference>
<accession>A0ABT5TTI4</accession>
<gene>
    <name evidence="2" type="ORF">PU560_00820</name>
</gene>
<sequence>MSTSASRNAPQPLSGAALTGDVYVFLATDPAIQQVEFWLDDTGLTSSPRQVEREGPYDFAGGSASVARPFDTTALSDGPHVISTRVTYTDGHVEATEAHFTTGGAQEPPPPDEEEPSPPEEEPVGEVVRI</sequence>
<evidence type="ECO:0000313" key="3">
    <source>
        <dbReference type="Proteomes" id="UP001165561"/>
    </source>
</evidence>
<evidence type="ECO:0000313" key="2">
    <source>
        <dbReference type="EMBL" id="MDD9205003.1"/>
    </source>
</evidence>
<feature type="compositionally biased region" description="Acidic residues" evidence="1">
    <location>
        <begin position="110"/>
        <end position="124"/>
    </location>
</feature>
<feature type="region of interest" description="Disordered" evidence="1">
    <location>
        <begin position="92"/>
        <end position="130"/>
    </location>
</feature>